<dbReference type="Gene3D" id="3.40.50.720">
    <property type="entry name" value="NAD(P)-binding Rossmann-like Domain"/>
    <property type="match status" value="1"/>
</dbReference>
<protein>
    <submittedName>
        <fullName evidence="7">Oxidoreductase</fullName>
    </submittedName>
</protein>
<comment type="similarity">
    <text evidence="1">Belongs to the HIBADH-related family.</text>
</comment>
<evidence type="ECO:0000256" key="3">
    <source>
        <dbReference type="ARBA" id="ARBA00023027"/>
    </source>
</evidence>
<keyword evidence="3" id="KW-0520">NAD</keyword>
<organism evidence="7 8">
    <name type="scientific">Moorena bouillonii PNG</name>
    <dbReference type="NCBI Taxonomy" id="568701"/>
    <lineage>
        <taxon>Bacteria</taxon>
        <taxon>Bacillati</taxon>
        <taxon>Cyanobacteriota</taxon>
        <taxon>Cyanophyceae</taxon>
        <taxon>Coleofasciculales</taxon>
        <taxon>Coleofasciculaceae</taxon>
        <taxon>Moorena</taxon>
    </lineage>
</organism>
<dbReference type="InterPro" id="IPR008927">
    <property type="entry name" value="6-PGluconate_DH-like_C_sf"/>
</dbReference>
<feature type="domain" description="6-phosphogluconate dehydrogenase NADP-binding" evidence="5">
    <location>
        <begin position="5"/>
        <end position="167"/>
    </location>
</feature>
<gene>
    <name evidence="7" type="ORF">BJP37_26800</name>
</gene>
<evidence type="ECO:0000256" key="2">
    <source>
        <dbReference type="ARBA" id="ARBA00023002"/>
    </source>
</evidence>
<keyword evidence="8" id="KW-1185">Reference proteome</keyword>
<sequence>MNSNLTFLGLGVMGGYMAANLARSDYSTSNYPTMAWNRTPDRPGVKIAADAGAKVVSSIREAVESADIIFSCLGDVPDVEAVMLGAEGVAEYAKPGTLIVDFTTIGPNAAQEISGELKKHNLRFLDAPVSGGDIGAKNGTLTIMLGGEQTDFEECKPLLEILGKTIRLCGPVGSGQAVKLCNQVLCSVHMVALCEAMKLAEHQGIDPNLVIEVCSTGAAGSWALSNLGQQVAESDFAPGFMIKHMVKDLRLVLESLQSSSLDLAGVELADRLFKVVQQLDTGTGGEQGTQAMIRAYGELISNPVEYP</sequence>
<comment type="caution">
    <text evidence="7">The sequence shown here is derived from an EMBL/GenBank/DDBJ whole genome shotgun (WGS) entry which is preliminary data.</text>
</comment>
<dbReference type="InterPro" id="IPR002204">
    <property type="entry name" value="3-OH-isobutyrate_DH-rel_CS"/>
</dbReference>
<dbReference type="Pfam" id="PF03446">
    <property type="entry name" value="NAD_binding_2"/>
    <property type="match status" value="1"/>
</dbReference>
<dbReference type="Pfam" id="PF14833">
    <property type="entry name" value="NAD_binding_11"/>
    <property type="match status" value="1"/>
</dbReference>
<dbReference type="GO" id="GO:0050661">
    <property type="term" value="F:NADP binding"/>
    <property type="evidence" value="ECO:0007669"/>
    <property type="project" value="InterPro"/>
</dbReference>
<accession>A0A1U7N813</accession>
<name>A0A1U7N813_9CYAN</name>
<dbReference type="GO" id="GO:0016054">
    <property type="term" value="P:organic acid catabolic process"/>
    <property type="evidence" value="ECO:0007669"/>
    <property type="project" value="UniProtKB-ARBA"/>
</dbReference>
<dbReference type="InterPro" id="IPR029154">
    <property type="entry name" value="HIBADH-like_NADP-bd"/>
</dbReference>
<dbReference type="EMBL" id="MKZS01000001">
    <property type="protein sequence ID" value="OLT62089.1"/>
    <property type="molecule type" value="Genomic_DNA"/>
</dbReference>
<feature type="active site" evidence="4">
    <location>
        <position position="179"/>
    </location>
</feature>
<dbReference type="PIRSF" id="PIRSF000103">
    <property type="entry name" value="HIBADH"/>
    <property type="match status" value="1"/>
</dbReference>
<dbReference type="InterPro" id="IPR036291">
    <property type="entry name" value="NAD(P)-bd_dom_sf"/>
</dbReference>
<evidence type="ECO:0000259" key="6">
    <source>
        <dbReference type="Pfam" id="PF14833"/>
    </source>
</evidence>
<dbReference type="PANTHER" id="PTHR43060">
    <property type="entry name" value="3-HYDROXYISOBUTYRATE DEHYDROGENASE-LIKE 1, MITOCHONDRIAL-RELATED"/>
    <property type="match status" value="1"/>
</dbReference>
<evidence type="ECO:0000256" key="4">
    <source>
        <dbReference type="PIRSR" id="PIRSR000103-1"/>
    </source>
</evidence>
<dbReference type="RefSeq" id="WP_075903765.1">
    <property type="nucleotide sequence ID" value="NZ_MKZS01000001.1"/>
</dbReference>
<reference evidence="7 8" key="1">
    <citation type="submission" date="2016-10" db="EMBL/GenBank/DDBJ databases">
        <title>Comparative genomics uncovers the prolific and rare metabolic potential of the cyanobacterial genus Moorea.</title>
        <authorList>
            <person name="Leao T."/>
            <person name="Castelao G."/>
            <person name="Korobeynikov A."/>
            <person name="Monroe E.A."/>
            <person name="Podell S."/>
            <person name="Glukhov E."/>
            <person name="Allen E."/>
            <person name="Gerwick W.H."/>
            <person name="Gerwick L."/>
        </authorList>
    </citation>
    <scope>NUCLEOTIDE SEQUENCE [LARGE SCALE GENOMIC DNA]</scope>
    <source>
        <strain evidence="7 8">PNG5-198</strain>
    </source>
</reference>
<evidence type="ECO:0000313" key="7">
    <source>
        <dbReference type="EMBL" id="OLT62089.1"/>
    </source>
</evidence>
<dbReference type="InterPro" id="IPR013328">
    <property type="entry name" value="6PGD_dom2"/>
</dbReference>
<dbReference type="InterPro" id="IPR015815">
    <property type="entry name" value="HIBADH-related"/>
</dbReference>
<keyword evidence="2" id="KW-0560">Oxidoreductase</keyword>
<feature type="domain" description="3-hydroxyisobutyrate dehydrogenase-like NAD-binding" evidence="6">
    <location>
        <begin position="173"/>
        <end position="296"/>
    </location>
</feature>
<dbReference type="GO" id="GO:0051287">
    <property type="term" value="F:NAD binding"/>
    <property type="evidence" value="ECO:0007669"/>
    <property type="project" value="InterPro"/>
</dbReference>
<dbReference type="PANTHER" id="PTHR43060:SF15">
    <property type="entry name" value="3-HYDROXYISOBUTYRATE DEHYDROGENASE-LIKE 1, MITOCHONDRIAL-RELATED"/>
    <property type="match status" value="1"/>
</dbReference>
<dbReference type="PROSITE" id="PS00895">
    <property type="entry name" value="3_HYDROXYISOBUT_DH"/>
    <property type="match status" value="1"/>
</dbReference>
<evidence type="ECO:0000313" key="8">
    <source>
        <dbReference type="Proteomes" id="UP000186657"/>
    </source>
</evidence>
<dbReference type="SUPFAM" id="SSF51735">
    <property type="entry name" value="NAD(P)-binding Rossmann-fold domains"/>
    <property type="match status" value="1"/>
</dbReference>
<dbReference type="SUPFAM" id="SSF48179">
    <property type="entry name" value="6-phosphogluconate dehydrogenase C-terminal domain-like"/>
    <property type="match status" value="1"/>
</dbReference>
<dbReference type="InterPro" id="IPR006115">
    <property type="entry name" value="6PGDH_NADP-bd"/>
</dbReference>
<dbReference type="GO" id="GO:0016491">
    <property type="term" value="F:oxidoreductase activity"/>
    <property type="evidence" value="ECO:0007669"/>
    <property type="project" value="UniProtKB-KW"/>
</dbReference>
<evidence type="ECO:0000259" key="5">
    <source>
        <dbReference type="Pfam" id="PF03446"/>
    </source>
</evidence>
<dbReference type="Proteomes" id="UP000186657">
    <property type="component" value="Unassembled WGS sequence"/>
</dbReference>
<dbReference type="Gene3D" id="1.10.1040.10">
    <property type="entry name" value="N-(1-d-carboxylethyl)-l-norvaline Dehydrogenase, domain 2"/>
    <property type="match status" value="1"/>
</dbReference>
<dbReference type="AlphaFoldDB" id="A0A1U7N813"/>
<evidence type="ECO:0000256" key="1">
    <source>
        <dbReference type="ARBA" id="ARBA00009080"/>
    </source>
</evidence>
<proteinExistence type="inferred from homology"/>